<proteinExistence type="predicted"/>
<feature type="region of interest" description="Disordered" evidence="1">
    <location>
        <begin position="352"/>
        <end position="382"/>
    </location>
</feature>
<dbReference type="NCBIfam" id="TIGR03504">
    <property type="entry name" value="FimV_Cterm"/>
    <property type="match status" value="1"/>
</dbReference>
<feature type="region of interest" description="Disordered" evidence="1">
    <location>
        <begin position="190"/>
        <end position="242"/>
    </location>
</feature>
<feature type="region of interest" description="Disordered" evidence="1">
    <location>
        <begin position="592"/>
        <end position="656"/>
    </location>
</feature>
<organism evidence="3 4">
    <name type="scientific">Paraburkholderia fungorum</name>
    <dbReference type="NCBI Taxonomy" id="134537"/>
    <lineage>
        <taxon>Bacteria</taxon>
        <taxon>Pseudomonadati</taxon>
        <taxon>Pseudomonadota</taxon>
        <taxon>Betaproteobacteria</taxon>
        <taxon>Burkholderiales</taxon>
        <taxon>Burkholderiaceae</taxon>
        <taxon>Paraburkholderia</taxon>
    </lineage>
</organism>
<feature type="compositionally biased region" description="Basic and acidic residues" evidence="1">
    <location>
        <begin position="398"/>
        <end position="424"/>
    </location>
</feature>
<feature type="compositionally biased region" description="Low complexity" evidence="1">
    <location>
        <begin position="221"/>
        <end position="242"/>
    </location>
</feature>
<accession>A0A1H1GVR3</accession>
<reference evidence="4" key="1">
    <citation type="submission" date="2016-10" db="EMBL/GenBank/DDBJ databases">
        <authorList>
            <person name="Varghese N."/>
            <person name="Submissions S."/>
        </authorList>
    </citation>
    <scope>NUCLEOTIDE SEQUENCE [LARGE SCALE GENOMIC DNA]</scope>
    <source>
        <strain evidence="4">GAS106B</strain>
    </source>
</reference>
<evidence type="ECO:0000256" key="2">
    <source>
        <dbReference type="SAM" id="SignalP"/>
    </source>
</evidence>
<sequence>MTLRLSSLRAMFIHRRKGRLAAAAALALALTGAGLGNALAAPDSTASAPDAASVSYAAGSQYTVKPGQSLNDVAIAVTQSHDKATLARASHALFDANPNAFMSHDPSRMRVGAALTVPALDATGALAASASSAASASGAATATTGATQANAAASSAASAVTPATVSGTASATTEASSPAQAGAAASGAISSAPAAGSQPAAVSASDTRAWSGSVQPSASEPVAATQPPATAAAPVSAAPLPASQPKVSSLQQLLALKNRVLMELQKHGIGGAPAAGGAVATSGVASAAGASAATPVVPGHGAATAPTSNIGGMSQQNLSIAAAIGAALVVLLTALRIRRRKRENVAAAQAAAADREVAAREGESPAIVATPDETSVSDASDDKDAAVISAAALAAAEREAAEGEAAQRETAEREAAEREAEARHAASQAAAERAATEQAAAEQAAAERATAERVAAEQAAADHARAQQAEHEAKQVAEHEATNHPSQADALSQEANLAASSNVWEESRATTPASAEPVSGLNPTTPPPVDLDFSPEPLPEHHHDHIDGATTAASLAAAAELGAEALPLTALEPIDEPIQQEELARRLQWNDEPAPGASAEQQELSAEPQNNQNVPPPVIDFPQQHAEPHAIVPPGQPFNDANHADADEASDVPVPSVPTMSIPPVPTEFPADAIDAFSSLDMPLPPRIESTADDIRAPVSLTTQPVVSPETTAQQAFAPREDDAPHIADEIAAGTAGPAAVAGLGAAGFGALKLDFDLELPPSPAQPWPAFTPTDLIRIARNKLDLASEYIELGDLSGARTLINEVIEANDPATRTEARALLSTLAPLS</sequence>
<name>A0A1H1GVR3_9BURK</name>
<feature type="region of interest" description="Disordered" evidence="1">
    <location>
        <begin position="398"/>
        <end position="545"/>
    </location>
</feature>
<evidence type="ECO:0000313" key="3">
    <source>
        <dbReference type="EMBL" id="SDR17315.1"/>
    </source>
</evidence>
<feature type="signal peptide" evidence="2">
    <location>
        <begin position="1"/>
        <end position="40"/>
    </location>
</feature>
<dbReference type="RefSeq" id="WP_083379995.1">
    <property type="nucleotide sequence ID" value="NZ_FNKP01000002.1"/>
</dbReference>
<keyword evidence="4" id="KW-1185">Reference proteome</keyword>
<evidence type="ECO:0000313" key="4">
    <source>
        <dbReference type="Proteomes" id="UP000183487"/>
    </source>
</evidence>
<feature type="compositionally biased region" description="Low complexity" evidence="1">
    <location>
        <begin position="425"/>
        <end position="448"/>
    </location>
</feature>
<dbReference type="Gene3D" id="1.20.58.2200">
    <property type="match status" value="1"/>
</dbReference>
<dbReference type="Proteomes" id="UP000183487">
    <property type="component" value="Unassembled WGS sequence"/>
</dbReference>
<dbReference type="InterPro" id="IPR038440">
    <property type="entry name" value="FimV_C_sf"/>
</dbReference>
<dbReference type="EMBL" id="FNKP01000002">
    <property type="protein sequence ID" value="SDR17315.1"/>
    <property type="molecule type" value="Genomic_DNA"/>
</dbReference>
<dbReference type="AlphaFoldDB" id="A0A1H1GVR3"/>
<feature type="compositionally biased region" description="Polar residues" evidence="1">
    <location>
        <begin position="206"/>
        <end position="218"/>
    </location>
</feature>
<feature type="compositionally biased region" description="Basic and acidic residues" evidence="1">
    <location>
        <begin position="353"/>
        <end position="363"/>
    </location>
</feature>
<feature type="chain" id="PRO_5010216288" evidence="2">
    <location>
        <begin position="41"/>
        <end position="829"/>
    </location>
</feature>
<feature type="compositionally biased region" description="Basic and acidic residues" evidence="1">
    <location>
        <begin position="449"/>
        <end position="482"/>
    </location>
</feature>
<dbReference type="InterPro" id="IPR020011">
    <property type="entry name" value="FimV_C"/>
</dbReference>
<evidence type="ECO:0000256" key="1">
    <source>
        <dbReference type="SAM" id="MobiDB-lite"/>
    </source>
</evidence>
<gene>
    <name evidence="3" type="ORF">SAMN05443245_3321</name>
</gene>
<keyword evidence="2" id="KW-0732">Signal</keyword>
<feature type="compositionally biased region" description="Low complexity" evidence="1">
    <location>
        <begin position="190"/>
        <end position="205"/>
    </location>
</feature>
<dbReference type="OrthoDB" id="9129375at2"/>
<protein>
    <submittedName>
        <fullName evidence="3">FimV C-terminal domain-containing protein</fullName>
    </submittedName>
</protein>
<feature type="compositionally biased region" description="Polar residues" evidence="1">
    <location>
        <begin position="483"/>
        <end position="513"/>
    </location>
</feature>